<dbReference type="KEGG" id="csta:CSTAT_04675"/>
<name>A0A0X8VGQ8_9CORY</name>
<comment type="subcellular location">
    <subcellularLocation>
        <location evidence="2">Cell membrane</location>
        <topology evidence="2">Multi-pass membrane protein</topology>
    </subcellularLocation>
</comment>
<organism evidence="13 14">
    <name type="scientific">Corynebacterium stationis</name>
    <dbReference type="NCBI Taxonomy" id="1705"/>
    <lineage>
        <taxon>Bacteria</taxon>
        <taxon>Bacillati</taxon>
        <taxon>Actinomycetota</taxon>
        <taxon>Actinomycetes</taxon>
        <taxon>Mycobacteriales</taxon>
        <taxon>Corynebacteriaceae</taxon>
        <taxon>Corynebacterium</taxon>
    </lineage>
</organism>
<proteinExistence type="inferred from homology"/>
<dbReference type="RefSeq" id="WP_066793113.1">
    <property type="nucleotide sequence ID" value="NZ_CAJFGC010000059.1"/>
</dbReference>
<reference evidence="14" key="2">
    <citation type="submission" date="2016-02" db="EMBL/GenBank/DDBJ databases">
        <authorList>
            <person name="Kaur G."/>
            <person name="Nair G.R."/>
            <person name="Mayilraj S."/>
        </authorList>
    </citation>
    <scope>NUCLEOTIDE SEQUENCE [LARGE SCALE GENOMIC DNA]</scope>
    <source>
        <strain evidence="14">GA-15</strain>
    </source>
</reference>
<dbReference type="OrthoDB" id="5244617at2"/>
<evidence type="ECO:0000256" key="1">
    <source>
        <dbReference type="ARBA" id="ARBA00002536"/>
    </source>
</evidence>
<keyword evidence="4 10" id="KW-1003">Cell membrane</keyword>
<dbReference type="GO" id="GO:0022900">
    <property type="term" value="P:electron transport chain"/>
    <property type="evidence" value="ECO:0007669"/>
    <property type="project" value="InterPro"/>
</dbReference>
<dbReference type="EMBL" id="LSTQ01000005">
    <property type="protein sequence ID" value="OAH31325.1"/>
    <property type="molecule type" value="Genomic_DNA"/>
</dbReference>
<evidence type="ECO:0000256" key="4">
    <source>
        <dbReference type="ARBA" id="ARBA00022475"/>
    </source>
</evidence>
<keyword evidence="14" id="KW-1185">Reference proteome</keyword>
<evidence type="ECO:0000313" key="14">
    <source>
        <dbReference type="Proteomes" id="UP000076947"/>
    </source>
</evidence>
<dbReference type="GO" id="GO:0005886">
    <property type="term" value="C:plasma membrane"/>
    <property type="evidence" value="ECO:0007669"/>
    <property type="project" value="UniProtKB-SubCell"/>
</dbReference>
<evidence type="ECO:0000256" key="2">
    <source>
        <dbReference type="ARBA" id="ARBA00004651"/>
    </source>
</evidence>
<protein>
    <recommendedName>
        <fullName evidence="10">Cytochrome c oxidase polypeptide 4</fullName>
        <ecNumber evidence="10">7.1.1.9</ecNumber>
    </recommendedName>
    <alternativeName>
        <fullName evidence="10">Cytochrome aa3 subunit 4</fullName>
    </alternativeName>
    <alternativeName>
        <fullName evidence="10">Cytochrome c oxidase polypeptide IV</fullName>
    </alternativeName>
</protein>
<dbReference type="PIRSF" id="PIRSF017385">
    <property type="entry name" value="CtaF"/>
    <property type="match status" value="1"/>
</dbReference>
<dbReference type="GeneID" id="78285278"/>
<evidence type="ECO:0000256" key="7">
    <source>
        <dbReference type="ARBA" id="ARBA00022989"/>
    </source>
</evidence>
<feature type="transmembrane region" description="Helical" evidence="11">
    <location>
        <begin position="113"/>
        <end position="134"/>
    </location>
</feature>
<feature type="transmembrane region" description="Helical" evidence="11">
    <location>
        <begin position="7"/>
        <end position="28"/>
    </location>
</feature>
<gene>
    <name evidence="13" type="ORF">AYJ05_10755</name>
    <name evidence="12" type="ORF">HF853_01205</name>
</gene>
<dbReference type="Proteomes" id="UP000076947">
    <property type="component" value="Unassembled WGS sequence"/>
</dbReference>
<dbReference type="Pfam" id="PF12270">
    <property type="entry name" value="Cyt_c_ox_IV"/>
    <property type="match status" value="1"/>
</dbReference>
<evidence type="ECO:0000256" key="10">
    <source>
        <dbReference type="PIRNR" id="PIRNR017385"/>
    </source>
</evidence>
<keyword evidence="8 10" id="KW-0472">Membrane</keyword>
<evidence type="ECO:0000256" key="11">
    <source>
        <dbReference type="SAM" id="Phobius"/>
    </source>
</evidence>
<evidence type="ECO:0000256" key="5">
    <source>
        <dbReference type="ARBA" id="ARBA00022692"/>
    </source>
</evidence>
<dbReference type="InterPro" id="IPR021050">
    <property type="entry name" value="Cyt_c_oxidase_su4_actinobac"/>
</dbReference>
<evidence type="ECO:0000256" key="3">
    <source>
        <dbReference type="ARBA" id="ARBA00006870"/>
    </source>
</evidence>
<comment type="similarity">
    <text evidence="3 10">Belongs to the cytochrome c oxidase bacterial subunit CtaF family.</text>
</comment>
<dbReference type="AlphaFoldDB" id="A0A0X8VGQ8"/>
<reference evidence="13" key="1">
    <citation type="submission" date="2016-02" db="EMBL/GenBank/DDBJ databases">
        <authorList>
            <person name="Wen L."/>
            <person name="He K."/>
            <person name="Yang H."/>
        </authorList>
    </citation>
    <scope>NUCLEOTIDE SEQUENCE [LARGE SCALE GENOMIC DNA]</scope>
    <source>
        <strain evidence="13">GA-15</strain>
    </source>
</reference>
<comment type="catalytic activity">
    <reaction evidence="9 10">
        <text>4 Fe(II)-[cytochrome c] + O2 + 8 H(+)(in) = 4 Fe(III)-[cytochrome c] + 2 H2O + 4 H(+)(out)</text>
        <dbReference type="Rhea" id="RHEA:11436"/>
        <dbReference type="Rhea" id="RHEA-COMP:10350"/>
        <dbReference type="Rhea" id="RHEA-COMP:14399"/>
        <dbReference type="ChEBI" id="CHEBI:15377"/>
        <dbReference type="ChEBI" id="CHEBI:15378"/>
        <dbReference type="ChEBI" id="CHEBI:15379"/>
        <dbReference type="ChEBI" id="CHEBI:29033"/>
        <dbReference type="ChEBI" id="CHEBI:29034"/>
        <dbReference type="EC" id="7.1.1.9"/>
    </reaction>
</comment>
<evidence type="ECO:0000256" key="6">
    <source>
        <dbReference type="ARBA" id="ARBA00022967"/>
    </source>
</evidence>
<dbReference type="GO" id="GO:0004129">
    <property type="term" value="F:cytochrome-c oxidase activity"/>
    <property type="evidence" value="ECO:0007669"/>
    <property type="project" value="UniProtKB-EC"/>
</dbReference>
<dbReference type="Proteomes" id="UP000544551">
    <property type="component" value="Unassembled WGS sequence"/>
</dbReference>
<sequence>MKPSAKTFYSIGAYIFIALLLYAFGTAYMDNDASMGGAEYVGIVALTMSLLLCLMLGGYLHITERGTDVLPEDWEEAEVEDAAGIYGFFSPGSIWPFAMTCAIGILGYGLAFYFLWMIVLGLVMLAWSATMLSLQYGLPKEKH</sequence>
<keyword evidence="5 11" id="KW-0812">Transmembrane</keyword>
<reference evidence="12 15" key="3">
    <citation type="submission" date="2020-04" db="EMBL/GenBank/DDBJ databases">
        <authorList>
            <person name="Hitch T.C.A."/>
            <person name="Wylensek D."/>
            <person name="Clavel T."/>
        </authorList>
    </citation>
    <scope>NUCLEOTIDE SEQUENCE [LARGE SCALE GENOMIC DNA]</scope>
    <source>
        <strain evidence="12 15">BL-383-APC-3D</strain>
    </source>
</reference>
<evidence type="ECO:0000313" key="13">
    <source>
        <dbReference type="EMBL" id="OAH31325.1"/>
    </source>
</evidence>
<dbReference type="EMBL" id="JABAFZ010000001">
    <property type="protein sequence ID" value="NME88321.1"/>
    <property type="molecule type" value="Genomic_DNA"/>
</dbReference>
<keyword evidence="6 10" id="KW-1278">Translocase</keyword>
<evidence type="ECO:0000256" key="9">
    <source>
        <dbReference type="ARBA" id="ARBA00047816"/>
    </source>
</evidence>
<accession>A0A0X8VGQ8</accession>
<evidence type="ECO:0000313" key="15">
    <source>
        <dbReference type="Proteomes" id="UP000544551"/>
    </source>
</evidence>
<comment type="function">
    <text evidence="1 10">Part of cytochrome c oxidase, its function is unknown.</text>
</comment>
<comment type="subunit">
    <text evidence="10">Associates with subunits I, II and III to form cytochrome c oxidase.</text>
</comment>
<comment type="caution">
    <text evidence="13">The sequence shown here is derived from an EMBL/GenBank/DDBJ whole genome shotgun (WGS) entry which is preliminary data.</text>
</comment>
<feature type="transmembrane region" description="Helical" evidence="11">
    <location>
        <begin position="40"/>
        <end position="62"/>
    </location>
</feature>
<evidence type="ECO:0000256" key="8">
    <source>
        <dbReference type="ARBA" id="ARBA00023136"/>
    </source>
</evidence>
<dbReference type="STRING" id="1705.CA21670_03980"/>
<dbReference type="EC" id="7.1.1.9" evidence="10"/>
<keyword evidence="7 11" id="KW-1133">Transmembrane helix</keyword>
<evidence type="ECO:0000313" key="12">
    <source>
        <dbReference type="EMBL" id="NME88321.1"/>
    </source>
</evidence>